<reference evidence="2 3" key="1">
    <citation type="submission" date="2018-08" db="EMBL/GenBank/DDBJ databases">
        <title>Erythrobacter zhengii sp.nov., a bacterium isolated from deep-sea sediment.</title>
        <authorList>
            <person name="Fang C."/>
            <person name="Wu Y.-H."/>
            <person name="Sun C."/>
            <person name="Wang H."/>
            <person name="Cheng H."/>
            <person name="Meng F.-X."/>
            <person name="Wang C.-S."/>
            <person name="Xu X.-W."/>
        </authorList>
    </citation>
    <scope>NUCLEOTIDE SEQUENCE [LARGE SCALE GENOMIC DNA]</scope>
    <source>
        <strain evidence="2 3">V18</strain>
    </source>
</reference>
<dbReference type="Pfam" id="PF11272">
    <property type="entry name" value="DUF3072"/>
    <property type="match status" value="1"/>
</dbReference>
<dbReference type="OrthoDB" id="9811751at2"/>
<sequence>MTAETPTRHPKSDPVSNAEKKPENWTTGDEAMTGAQASYLKTLCEEAGTPEAYDPELTKADASQRIDELQAATGRGQ</sequence>
<protein>
    <submittedName>
        <fullName evidence="2">DUF3072 domain-containing protein</fullName>
    </submittedName>
</protein>
<dbReference type="AlphaFoldDB" id="A0A418NMX4"/>
<dbReference type="EMBL" id="QXFL01000016">
    <property type="protein sequence ID" value="RIV82687.1"/>
    <property type="molecule type" value="Genomic_DNA"/>
</dbReference>
<dbReference type="InterPro" id="IPR021425">
    <property type="entry name" value="DUF3072"/>
</dbReference>
<organism evidence="2 3">
    <name type="scientific">Aurantiacibacter zhengii</name>
    <dbReference type="NCBI Taxonomy" id="2307003"/>
    <lineage>
        <taxon>Bacteria</taxon>
        <taxon>Pseudomonadati</taxon>
        <taxon>Pseudomonadota</taxon>
        <taxon>Alphaproteobacteria</taxon>
        <taxon>Sphingomonadales</taxon>
        <taxon>Erythrobacteraceae</taxon>
        <taxon>Aurantiacibacter</taxon>
    </lineage>
</organism>
<keyword evidence="3" id="KW-1185">Reference proteome</keyword>
<proteinExistence type="predicted"/>
<dbReference type="Proteomes" id="UP000286576">
    <property type="component" value="Unassembled WGS sequence"/>
</dbReference>
<feature type="compositionally biased region" description="Basic and acidic residues" evidence="1">
    <location>
        <begin position="1"/>
        <end position="23"/>
    </location>
</feature>
<dbReference type="RefSeq" id="WP_119588236.1">
    <property type="nucleotide sequence ID" value="NZ_CAWODQ010000008.1"/>
</dbReference>
<gene>
    <name evidence="2" type="ORF">D2V07_17735</name>
</gene>
<accession>A0A418NMX4</accession>
<feature type="region of interest" description="Disordered" evidence="1">
    <location>
        <begin position="1"/>
        <end position="33"/>
    </location>
</feature>
<name>A0A418NMX4_9SPHN</name>
<evidence type="ECO:0000313" key="3">
    <source>
        <dbReference type="Proteomes" id="UP000286576"/>
    </source>
</evidence>
<evidence type="ECO:0000313" key="2">
    <source>
        <dbReference type="EMBL" id="RIV82687.1"/>
    </source>
</evidence>
<evidence type="ECO:0000256" key="1">
    <source>
        <dbReference type="SAM" id="MobiDB-lite"/>
    </source>
</evidence>
<comment type="caution">
    <text evidence="2">The sequence shown here is derived from an EMBL/GenBank/DDBJ whole genome shotgun (WGS) entry which is preliminary data.</text>
</comment>